<feature type="signal peptide" evidence="1">
    <location>
        <begin position="1"/>
        <end position="18"/>
    </location>
</feature>
<name>A0A6A5U9M3_9PLEO</name>
<organism evidence="2 3">
    <name type="scientific">Byssothecium circinans</name>
    <dbReference type="NCBI Taxonomy" id="147558"/>
    <lineage>
        <taxon>Eukaryota</taxon>
        <taxon>Fungi</taxon>
        <taxon>Dikarya</taxon>
        <taxon>Ascomycota</taxon>
        <taxon>Pezizomycotina</taxon>
        <taxon>Dothideomycetes</taxon>
        <taxon>Pleosporomycetidae</taxon>
        <taxon>Pleosporales</taxon>
        <taxon>Massarineae</taxon>
        <taxon>Massarinaceae</taxon>
        <taxon>Byssothecium</taxon>
    </lineage>
</organism>
<proteinExistence type="predicted"/>
<evidence type="ECO:0000256" key="1">
    <source>
        <dbReference type="SAM" id="SignalP"/>
    </source>
</evidence>
<sequence length="104" mass="11045">MRFTTTLVAFAMASFASAALHKAGVCVDTIGGQTVYNDDVTRKACDGYKARNTGTDHWSTCPDCVMVSNTFLCLPVCNSDAGHIGGDELNHYCTKFGARGSLAD</sequence>
<gene>
    <name evidence="2" type="ORF">CC80DRAFT_400945</name>
</gene>
<keyword evidence="3" id="KW-1185">Reference proteome</keyword>
<evidence type="ECO:0000313" key="3">
    <source>
        <dbReference type="Proteomes" id="UP000800035"/>
    </source>
</evidence>
<dbReference type="Proteomes" id="UP000800035">
    <property type="component" value="Unassembled WGS sequence"/>
</dbReference>
<feature type="chain" id="PRO_5025601882" evidence="1">
    <location>
        <begin position="19"/>
        <end position="104"/>
    </location>
</feature>
<reference evidence="2" key="1">
    <citation type="journal article" date="2020" name="Stud. Mycol.">
        <title>101 Dothideomycetes genomes: a test case for predicting lifestyles and emergence of pathogens.</title>
        <authorList>
            <person name="Haridas S."/>
            <person name="Albert R."/>
            <person name="Binder M."/>
            <person name="Bloem J."/>
            <person name="Labutti K."/>
            <person name="Salamov A."/>
            <person name="Andreopoulos B."/>
            <person name="Baker S."/>
            <person name="Barry K."/>
            <person name="Bills G."/>
            <person name="Bluhm B."/>
            <person name="Cannon C."/>
            <person name="Castanera R."/>
            <person name="Culley D."/>
            <person name="Daum C."/>
            <person name="Ezra D."/>
            <person name="Gonzalez J."/>
            <person name="Henrissat B."/>
            <person name="Kuo A."/>
            <person name="Liang C."/>
            <person name="Lipzen A."/>
            <person name="Lutzoni F."/>
            <person name="Magnuson J."/>
            <person name="Mondo S."/>
            <person name="Nolan M."/>
            <person name="Ohm R."/>
            <person name="Pangilinan J."/>
            <person name="Park H.-J."/>
            <person name="Ramirez L."/>
            <person name="Alfaro M."/>
            <person name="Sun H."/>
            <person name="Tritt A."/>
            <person name="Yoshinaga Y."/>
            <person name="Zwiers L.-H."/>
            <person name="Turgeon B."/>
            <person name="Goodwin S."/>
            <person name="Spatafora J."/>
            <person name="Crous P."/>
            <person name="Grigoriev I."/>
        </authorList>
    </citation>
    <scope>NUCLEOTIDE SEQUENCE</scope>
    <source>
        <strain evidence="2">CBS 675.92</strain>
    </source>
</reference>
<dbReference type="AlphaFoldDB" id="A0A6A5U9M3"/>
<dbReference type="EMBL" id="ML976980">
    <property type="protein sequence ID" value="KAF1961863.1"/>
    <property type="molecule type" value="Genomic_DNA"/>
</dbReference>
<dbReference type="OrthoDB" id="3489571at2759"/>
<evidence type="ECO:0000313" key="2">
    <source>
        <dbReference type="EMBL" id="KAF1961863.1"/>
    </source>
</evidence>
<protein>
    <submittedName>
        <fullName evidence="2">Uncharacterized protein</fullName>
    </submittedName>
</protein>
<keyword evidence="1" id="KW-0732">Signal</keyword>
<accession>A0A6A5U9M3</accession>